<protein>
    <recommendedName>
        <fullName evidence="4">Pre-mRNA-splicing factor 38B</fullName>
    </recommendedName>
</protein>
<dbReference type="PANTHER" id="PTHR40132">
    <property type="entry name" value="PRE-MRNA-SPLICING FACTOR 38B"/>
    <property type="match status" value="1"/>
</dbReference>
<feature type="compositionally biased region" description="Basic residues" evidence="1">
    <location>
        <begin position="263"/>
        <end position="298"/>
    </location>
</feature>
<evidence type="ECO:0000256" key="1">
    <source>
        <dbReference type="SAM" id="MobiDB-lite"/>
    </source>
</evidence>
<name>A0A9N9LID1_9HELO</name>
<feature type="compositionally biased region" description="Basic residues" evidence="1">
    <location>
        <begin position="306"/>
        <end position="315"/>
    </location>
</feature>
<feature type="compositionally biased region" description="Basic residues" evidence="1">
    <location>
        <begin position="174"/>
        <end position="183"/>
    </location>
</feature>
<feature type="region of interest" description="Disordered" evidence="1">
    <location>
        <begin position="22"/>
        <end position="43"/>
    </location>
</feature>
<dbReference type="OrthoDB" id="2431475at2759"/>
<feature type="compositionally biased region" description="Low complexity" evidence="1">
    <location>
        <begin position="23"/>
        <end position="32"/>
    </location>
</feature>
<proteinExistence type="predicted"/>
<feature type="compositionally biased region" description="Basic and acidic residues" evidence="1">
    <location>
        <begin position="214"/>
        <end position="227"/>
    </location>
</feature>
<accession>A0A9N9LID1</accession>
<dbReference type="PANTHER" id="PTHR40132:SF1">
    <property type="entry name" value="PRE-MRNA-SPLICING FACTOR 38B"/>
    <property type="match status" value="1"/>
</dbReference>
<evidence type="ECO:0000313" key="2">
    <source>
        <dbReference type="EMBL" id="CAG8972096.1"/>
    </source>
</evidence>
<sequence>MGNDDYLDDGYVAALLAQDAKNSSRLNSLSSNTPKPAHKPKPNTRFLRNIIKDTDSHNAALLAKEAAESRARLSGLANEGHDVRKESLKKPRSPLDIRKRQLGDIAAILGGRGGAKRKRENEENEILRDGRPEQKRFKASKVVEGGGETSANREKPRERRSRNADRDLSDRSRSPRRHHRHRSDSRERRIHQDDDHRPESKSTTRVPRPSKGSLEGELKDAGRDDSRRKRRVSEDYSEDDDYERDYSRHRSKRSTSQDGRNRGEKRRRRHHSRSRSRSPHKYGHKESRHSKSPRRRRSRSPEARRESHRKSRHSPSPKTSQKVSSKIENPSSHQNEEDYDSDPLSSIIGPPPPPIPQVRSRGRGEFSHGAGIDSRFSADYDPTVDVQLDPDEENDWDQALEALRDRQKWKKQGADRLKAAGFTDEEIKKWEKGGEKTEEDVKWAKRGEGREWDRGKILDSNGVVSIEPAFGRLKDA</sequence>
<evidence type="ECO:0000313" key="3">
    <source>
        <dbReference type="Proteomes" id="UP000701801"/>
    </source>
</evidence>
<evidence type="ECO:0008006" key="4">
    <source>
        <dbReference type="Google" id="ProtNLM"/>
    </source>
</evidence>
<reference evidence="2" key="1">
    <citation type="submission" date="2021-07" db="EMBL/GenBank/DDBJ databases">
        <authorList>
            <person name="Durling M."/>
        </authorList>
    </citation>
    <scope>NUCLEOTIDE SEQUENCE</scope>
</reference>
<comment type="caution">
    <text evidence="2">The sequence shown here is derived from an EMBL/GenBank/DDBJ whole genome shotgun (WGS) entry which is preliminary data.</text>
</comment>
<dbReference type="EMBL" id="CAJVRM010000034">
    <property type="protein sequence ID" value="CAG8972096.1"/>
    <property type="molecule type" value="Genomic_DNA"/>
</dbReference>
<gene>
    <name evidence="2" type="ORF">HYALB_00011228</name>
</gene>
<keyword evidence="3" id="KW-1185">Reference proteome</keyword>
<feature type="compositionally biased region" description="Basic and acidic residues" evidence="1">
    <location>
        <begin position="184"/>
        <end position="202"/>
    </location>
</feature>
<organism evidence="2 3">
    <name type="scientific">Hymenoscyphus albidus</name>
    <dbReference type="NCBI Taxonomy" id="595503"/>
    <lineage>
        <taxon>Eukaryota</taxon>
        <taxon>Fungi</taxon>
        <taxon>Dikarya</taxon>
        <taxon>Ascomycota</taxon>
        <taxon>Pezizomycotina</taxon>
        <taxon>Leotiomycetes</taxon>
        <taxon>Helotiales</taxon>
        <taxon>Helotiaceae</taxon>
        <taxon>Hymenoscyphus</taxon>
    </lineage>
</organism>
<feature type="compositionally biased region" description="Polar residues" evidence="1">
    <location>
        <begin position="316"/>
        <end position="333"/>
    </location>
</feature>
<feature type="region of interest" description="Disordered" evidence="1">
    <location>
        <begin position="69"/>
        <end position="392"/>
    </location>
</feature>
<feature type="compositionally biased region" description="Basic and acidic residues" evidence="1">
    <location>
        <begin position="119"/>
        <end position="136"/>
    </location>
</feature>
<feature type="compositionally biased region" description="Basic and acidic residues" evidence="1">
    <location>
        <begin position="151"/>
        <end position="173"/>
    </location>
</feature>
<feature type="compositionally biased region" description="Basic and acidic residues" evidence="1">
    <location>
        <begin position="79"/>
        <end position="102"/>
    </location>
</feature>
<dbReference type="Proteomes" id="UP000701801">
    <property type="component" value="Unassembled WGS sequence"/>
</dbReference>
<dbReference type="AlphaFoldDB" id="A0A9N9LID1"/>